<protein>
    <submittedName>
        <fullName evidence="2">C-type lectin domain-containing protein</fullName>
    </submittedName>
</protein>
<organism evidence="1 2">
    <name type="scientific">Caenorhabditis tropicalis</name>
    <dbReference type="NCBI Taxonomy" id="1561998"/>
    <lineage>
        <taxon>Eukaryota</taxon>
        <taxon>Metazoa</taxon>
        <taxon>Ecdysozoa</taxon>
        <taxon>Nematoda</taxon>
        <taxon>Chromadorea</taxon>
        <taxon>Rhabditida</taxon>
        <taxon>Rhabditina</taxon>
        <taxon>Rhabditomorpha</taxon>
        <taxon>Rhabditoidea</taxon>
        <taxon>Rhabditidae</taxon>
        <taxon>Peloderinae</taxon>
        <taxon>Caenorhabditis</taxon>
    </lineage>
</organism>
<dbReference type="AlphaFoldDB" id="A0A1I7TYG1"/>
<accession>A0A1I7TYG1</accession>
<dbReference type="InterPro" id="IPR016187">
    <property type="entry name" value="CTDL_fold"/>
</dbReference>
<sequence length="245" mass="27708">MTSLKRKRKKLKSAAFFTFNDVDSIVHLGVHRISSNGITTLSFETDLRIIQDAQQVQMTLFRGSLAYMNGSGCSLIHTWTIQNDPFWGCLIGCAKNVSCQTIFSKPGAMNRSTAISICEERGAIISGLDSENETDYVIWKTHFHMKEHPLPSFYAGWGVWINGERLNGDAEFNFTDHYFTLGKYNYYNDGQESRYNREPKDNCLLLMVYRNFADKRSGFVDGIDCNGTRSNSFLMRGVACGKPAV</sequence>
<dbReference type="WBParaSite" id="Csp11.Scaffold629.g13050.t1">
    <property type="protein sequence ID" value="Csp11.Scaffold629.g13050.t1"/>
    <property type="gene ID" value="Csp11.Scaffold629.g13050"/>
</dbReference>
<name>A0A1I7TYG1_9PELO</name>
<reference evidence="2" key="1">
    <citation type="submission" date="2016-11" db="UniProtKB">
        <authorList>
            <consortium name="WormBaseParasite"/>
        </authorList>
    </citation>
    <scope>IDENTIFICATION</scope>
</reference>
<keyword evidence="1" id="KW-1185">Reference proteome</keyword>
<dbReference type="PANTHER" id="PTHR23124">
    <property type="entry name" value="C-TYPE LECTIN DOMAIN-CONTAINING PROTEIN-RELATED-RELATED"/>
    <property type="match status" value="1"/>
</dbReference>
<evidence type="ECO:0000313" key="1">
    <source>
        <dbReference type="Proteomes" id="UP000095282"/>
    </source>
</evidence>
<dbReference type="Proteomes" id="UP000095282">
    <property type="component" value="Unplaced"/>
</dbReference>
<proteinExistence type="predicted"/>
<evidence type="ECO:0000313" key="2">
    <source>
        <dbReference type="WBParaSite" id="Csp11.Scaffold629.g13050.t1"/>
    </source>
</evidence>
<dbReference type="SUPFAM" id="SSF56436">
    <property type="entry name" value="C-type lectin-like"/>
    <property type="match status" value="1"/>
</dbReference>